<dbReference type="EMBL" id="MU274904">
    <property type="protein sequence ID" value="KAI0092172.1"/>
    <property type="molecule type" value="Genomic_DNA"/>
</dbReference>
<reference evidence="1" key="1">
    <citation type="journal article" date="2021" name="Environ. Microbiol.">
        <title>Gene family expansions and transcriptome signatures uncover fungal adaptations to wood decay.</title>
        <authorList>
            <person name="Hage H."/>
            <person name="Miyauchi S."/>
            <person name="Viragh M."/>
            <person name="Drula E."/>
            <person name="Min B."/>
            <person name="Chaduli D."/>
            <person name="Navarro D."/>
            <person name="Favel A."/>
            <person name="Norest M."/>
            <person name="Lesage-Meessen L."/>
            <person name="Balint B."/>
            <person name="Merenyi Z."/>
            <person name="de Eugenio L."/>
            <person name="Morin E."/>
            <person name="Martinez A.T."/>
            <person name="Baldrian P."/>
            <person name="Stursova M."/>
            <person name="Martinez M.J."/>
            <person name="Novotny C."/>
            <person name="Magnuson J.K."/>
            <person name="Spatafora J.W."/>
            <person name="Maurice S."/>
            <person name="Pangilinan J."/>
            <person name="Andreopoulos W."/>
            <person name="LaButti K."/>
            <person name="Hundley H."/>
            <person name="Na H."/>
            <person name="Kuo A."/>
            <person name="Barry K."/>
            <person name="Lipzen A."/>
            <person name="Henrissat B."/>
            <person name="Riley R."/>
            <person name="Ahrendt S."/>
            <person name="Nagy L.G."/>
            <person name="Grigoriev I.V."/>
            <person name="Martin F."/>
            <person name="Rosso M.N."/>
        </authorList>
    </citation>
    <scope>NUCLEOTIDE SEQUENCE</scope>
    <source>
        <strain evidence="1">CBS 384.51</strain>
    </source>
</reference>
<proteinExistence type="predicted"/>
<dbReference type="Proteomes" id="UP001055072">
    <property type="component" value="Unassembled WGS sequence"/>
</dbReference>
<organism evidence="1 2">
    <name type="scientific">Irpex rosettiformis</name>
    <dbReference type="NCBI Taxonomy" id="378272"/>
    <lineage>
        <taxon>Eukaryota</taxon>
        <taxon>Fungi</taxon>
        <taxon>Dikarya</taxon>
        <taxon>Basidiomycota</taxon>
        <taxon>Agaricomycotina</taxon>
        <taxon>Agaricomycetes</taxon>
        <taxon>Polyporales</taxon>
        <taxon>Irpicaceae</taxon>
        <taxon>Irpex</taxon>
    </lineage>
</organism>
<name>A0ACB8UCY2_9APHY</name>
<sequence>MPRVPYQFPEPGSSEVADAIRARRKDGELIQLDGVLLHAPTLAAGYSSLLRSVRLENSLPADIRELLILRVAVLNHAAYEWIAHEPLARSAGVTQVQLDTVRNENTALGDTVDPAGVFSEATRVALAYTDWMTKNIHVPQAVFNAVKTHFSDQQVVEITVTISTYNMVSRILVALDVGDKADTEIPQQEGI</sequence>
<evidence type="ECO:0000313" key="1">
    <source>
        <dbReference type="EMBL" id="KAI0092172.1"/>
    </source>
</evidence>
<gene>
    <name evidence="1" type="ORF">BDY19DRAFT_884192</name>
</gene>
<protein>
    <submittedName>
        <fullName evidence="1">AhpD-like protein</fullName>
    </submittedName>
</protein>
<comment type="caution">
    <text evidence="1">The sequence shown here is derived from an EMBL/GenBank/DDBJ whole genome shotgun (WGS) entry which is preliminary data.</text>
</comment>
<keyword evidence="2" id="KW-1185">Reference proteome</keyword>
<evidence type="ECO:0000313" key="2">
    <source>
        <dbReference type="Proteomes" id="UP001055072"/>
    </source>
</evidence>
<accession>A0ACB8UCY2</accession>